<dbReference type="Proteomes" id="UP000188268">
    <property type="component" value="Unassembled WGS sequence"/>
</dbReference>
<dbReference type="AlphaFoldDB" id="A0A1R3HIN1"/>
<feature type="non-terminal residue" evidence="2">
    <location>
        <position position="1"/>
    </location>
</feature>
<dbReference type="EMBL" id="AWWV01011835">
    <property type="protein sequence ID" value="OMO70202.1"/>
    <property type="molecule type" value="Genomic_DNA"/>
</dbReference>
<comment type="caution">
    <text evidence="2">The sequence shown here is derived from an EMBL/GenBank/DDBJ whole genome shotgun (WGS) entry which is preliminary data.</text>
</comment>
<dbReference type="Gramene" id="OMO70202">
    <property type="protein sequence ID" value="OMO70202"/>
    <property type="gene ID" value="CCACVL1_19059"/>
</dbReference>
<protein>
    <submittedName>
        <fullName evidence="2">Uncharacterized protein</fullName>
    </submittedName>
</protein>
<gene>
    <name evidence="2" type="ORF">CCACVL1_19059</name>
</gene>
<reference evidence="2 3" key="1">
    <citation type="submission" date="2013-09" db="EMBL/GenBank/DDBJ databases">
        <title>Corchorus capsularis genome sequencing.</title>
        <authorList>
            <person name="Alam M."/>
            <person name="Haque M.S."/>
            <person name="Islam M.S."/>
            <person name="Emdad E.M."/>
            <person name="Islam M.M."/>
            <person name="Ahmed B."/>
            <person name="Halim A."/>
            <person name="Hossen Q.M.M."/>
            <person name="Hossain M.Z."/>
            <person name="Ahmed R."/>
            <person name="Khan M.M."/>
            <person name="Islam R."/>
            <person name="Rashid M.M."/>
            <person name="Khan S.A."/>
            <person name="Rahman M.S."/>
            <person name="Alam M."/>
        </authorList>
    </citation>
    <scope>NUCLEOTIDE SEQUENCE [LARGE SCALE GENOMIC DNA]</scope>
    <source>
        <strain evidence="3">cv. CVL-1</strain>
        <tissue evidence="2">Whole seedling</tissue>
    </source>
</reference>
<name>A0A1R3HIN1_COCAP</name>
<feature type="region of interest" description="Disordered" evidence="1">
    <location>
        <begin position="1"/>
        <end position="34"/>
    </location>
</feature>
<evidence type="ECO:0000313" key="2">
    <source>
        <dbReference type="EMBL" id="OMO70202.1"/>
    </source>
</evidence>
<keyword evidence="3" id="KW-1185">Reference proteome</keyword>
<evidence type="ECO:0000256" key="1">
    <source>
        <dbReference type="SAM" id="MobiDB-lite"/>
    </source>
</evidence>
<organism evidence="2 3">
    <name type="scientific">Corchorus capsularis</name>
    <name type="common">Jute</name>
    <dbReference type="NCBI Taxonomy" id="210143"/>
    <lineage>
        <taxon>Eukaryota</taxon>
        <taxon>Viridiplantae</taxon>
        <taxon>Streptophyta</taxon>
        <taxon>Embryophyta</taxon>
        <taxon>Tracheophyta</taxon>
        <taxon>Spermatophyta</taxon>
        <taxon>Magnoliopsida</taxon>
        <taxon>eudicotyledons</taxon>
        <taxon>Gunneridae</taxon>
        <taxon>Pentapetalae</taxon>
        <taxon>rosids</taxon>
        <taxon>malvids</taxon>
        <taxon>Malvales</taxon>
        <taxon>Malvaceae</taxon>
        <taxon>Grewioideae</taxon>
        <taxon>Apeibeae</taxon>
        <taxon>Corchorus</taxon>
    </lineage>
</organism>
<feature type="compositionally biased region" description="Basic and acidic residues" evidence="1">
    <location>
        <begin position="1"/>
        <end position="11"/>
    </location>
</feature>
<accession>A0A1R3HIN1</accession>
<evidence type="ECO:0000313" key="3">
    <source>
        <dbReference type="Proteomes" id="UP000188268"/>
    </source>
</evidence>
<proteinExistence type="predicted"/>
<sequence>GNNTRNVEDSKVQGNIPASHNACADTGSSIDNSS</sequence>